<dbReference type="EMBL" id="AY744382">
    <property type="protein sequence ID" value="AAW72693.1"/>
    <property type="molecule type" value="Genomic_DNA"/>
</dbReference>
<dbReference type="GO" id="GO:0005840">
    <property type="term" value="C:ribosome"/>
    <property type="evidence" value="ECO:0007669"/>
    <property type="project" value="UniProtKB-KW"/>
</dbReference>
<evidence type="ECO:0000313" key="7">
    <source>
        <dbReference type="EMBL" id="AAW72693.1"/>
    </source>
</evidence>
<evidence type="ECO:0000256" key="5">
    <source>
        <dbReference type="ARBA" id="ARBA00035525"/>
    </source>
</evidence>
<name>Q5EU68_9GAMM</name>
<dbReference type="GO" id="GO:0006412">
    <property type="term" value="P:translation"/>
    <property type="evidence" value="ECO:0007669"/>
    <property type="project" value="InterPro"/>
</dbReference>
<dbReference type="GO" id="GO:0003735">
    <property type="term" value="F:structural constituent of ribosome"/>
    <property type="evidence" value="ECO:0007669"/>
    <property type="project" value="InterPro"/>
</dbReference>
<dbReference type="SUPFAM" id="SSF56047">
    <property type="entry name" value="Ribosomal protein S8"/>
    <property type="match status" value="1"/>
</dbReference>
<reference evidence="7" key="1">
    <citation type="journal article" date="2005" name="Gene">
        <title>Comparative analysis of two genomic regions among four strains of Buchnera aphidicola, primary endosymbiont of aphids.</title>
        <authorList>
            <person name="Perez-Brocal V."/>
            <person name="Latorre A."/>
            <person name="Gil R."/>
            <person name="Moya A."/>
        </authorList>
    </citation>
    <scope>NUCLEOTIDE SEQUENCE</scope>
</reference>
<comment type="subunit">
    <text evidence="6">Part of the 30S ribosomal subunit. Contacts proteins S5 and S12.</text>
</comment>
<dbReference type="Gene3D" id="3.30.1490.10">
    <property type="match status" value="1"/>
</dbReference>
<dbReference type="InterPro" id="IPR035987">
    <property type="entry name" value="Ribosomal_uS8_sf"/>
</dbReference>
<dbReference type="Pfam" id="PF00410">
    <property type="entry name" value="Ribosomal_S8"/>
    <property type="match status" value="1"/>
</dbReference>
<keyword evidence="3" id="KW-0687">Ribonucleoprotein</keyword>
<dbReference type="GO" id="GO:0005737">
    <property type="term" value="C:cytoplasm"/>
    <property type="evidence" value="ECO:0007669"/>
    <property type="project" value="UniProtKB-ARBA"/>
</dbReference>
<dbReference type="FunFam" id="3.30.1490.10:FF:000001">
    <property type="entry name" value="30S ribosomal protein S8"/>
    <property type="match status" value="1"/>
</dbReference>
<protein>
    <recommendedName>
        <fullName evidence="4">Small ribosomal subunit protein uS8</fullName>
    </recommendedName>
    <alternativeName>
        <fullName evidence="5">30S ribosomal protein S8</fullName>
    </alternativeName>
</protein>
<evidence type="ECO:0000256" key="3">
    <source>
        <dbReference type="ARBA" id="ARBA00023274"/>
    </source>
</evidence>
<evidence type="ECO:0000256" key="1">
    <source>
        <dbReference type="ARBA" id="ARBA00006471"/>
    </source>
</evidence>
<organism evidence="7">
    <name type="scientific">Buchnera aphidicola</name>
    <name type="common">Cinara cedri</name>
    <dbReference type="NCBI Taxonomy" id="261318"/>
    <lineage>
        <taxon>Bacteria</taxon>
        <taxon>Pseudomonadati</taxon>
        <taxon>Pseudomonadota</taxon>
        <taxon>Gammaproteobacteria</taxon>
        <taxon>Enterobacterales</taxon>
        <taxon>Erwiniaceae</taxon>
        <taxon>Buchnera</taxon>
    </lineage>
</organism>
<evidence type="ECO:0000256" key="2">
    <source>
        <dbReference type="ARBA" id="ARBA00022980"/>
    </source>
</evidence>
<dbReference type="InterPro" id="IPR000630">
    <property type="entry name" value="Ribosomal_uS8"/>
</dbReference>
<dbReference type="GO" id="GO:1990904">
    <property type="term" value="C:ribonucleoprotein complex"/>
    <property type="evidence" value="ECO:0007669"/>
    <property type="project" value="UniProtKB-KW"/>
</dbReference>
<dbReference type="AlphaFoldDB" id="Q5EU68"/>
<dbReference type="Gene3D" id="3.30.1370.30">
    <property type="match status" value="1"/>
</dbReference>
<gene>
    <name evidence="7" type="primary">rpsH</name>
</gene>
<dbReference type="PANTHER" id="PTHR11758">
    <property type="entry name" value="40S RIBOSOMAL PROTEIN S15A"/>
    <property type="match status" value="1"/>
</dbReference>
<sequence>MITCIRNGQFSNKIFVIVPFSRLKENIVKVLKFEGYIINYKIKKNNNKVLKIFLKYFNGKSVIENIKRISRPSLRRYCNKRNLPIVMNNLGIAIISTSRGVMTDLYSKRKRFRWRNHMLRRLIFFLIHNDGEN</sequence>
<dbReference type="NCBIfam" id="NF001109">
    <property type="entry name" value="PRK00136.1"/>
    <property type="match status" value="1"/>
</dbReference>
<evidence type="ECO:0000256" key="4">
    <source>
        <dbReference type="ARBA" id="ARBA00035258"/>
    </source>
</evidence>
<evidence type="ECO:0000256" key="6">
    <source>
        <dbReference type="ARBA" id="ARBA00046740"/>
    </source>
</evidence>
<accession>Q5EU68</accession>
<comment type="similarity">
    <text evidence="1">Belongs to the universal ribosomal protein uS8 family.</text>
</comment>
<proteinExistence type="inferred from homology"/>
<keyword evidence="2 7" id="KW-0689">Ribosomal protein</keyword>